<dbReference type="Proteomes" id="UP000660668">
    <property type="component" value="Unassembled WGS sequence"/>
</dbReference>
<feature type="transmembrane region" description="Helical" evidence="1">
    <location>
        <begin position="72"/>
        <end position="95"/>
    </location>
</feature>
<reference evidence="2" key="1">
    <citation type="submission" date="2020-11" db="EMBL/GenBank/DDBJ databases">
        <title>Nocardioides cynanchi sp. nov., isolated from soil of rhizosphere of Cynanchum wilfordii.</title>
        <authorList>
            <person name="Lee J.-S."/>
            <person name="Suh M.K."/>
            <person name="Kim J.-S."/>
        </authorList>
    </citation>
    <scope>NUCLEOTIDE SEQUENCE</scope>
    <source>
        <strain evidence="2">KCTC 19276</strain>
    </source>
</reference>
<accession>A0A930VIB0</accession>
<keyword evidence="1" id="KW-0812">Transmembrane</keyword>
<keyword evidence="1" id="KW-1133">Transmembrane helix</keyword>
<comment type="caution">
    <text evidence="2">The sequence shown here is derived from an EMBL/GenBank/DDBJ whole genome shotgun (WGS) entry which is preliminary data.</text>
</comment>
<gene>
    <name evidence="2" type="ORF">ISU10_05450</name>
</gene>
<evidence type="ECO:0000256" key="1">
    <source>
        <dbReference type="SAM" id="Phobius"/>
    </source>
</evidence>
<proteinExistence type="predicted"/>
<keyword evidence="3" id="KW-1185">Reference proteome</keyword>
<feature type="transmembrane region" description="Helical" evidence="1">
    <location>
        <begin position="44"/>
        <end position="66"/>
    </location>
</feature>
<dbReference type="AlphaFoldDB" id="A0A930VIB0"/>
<evidence type="ECO:0000313" key="2">
    <source>
        <dbReference type="EMBL" id="MBF4767208.1"/>
    </source>
</evidence>
<dbReference type="EMBL" id="JADKPO010000005">
    <property type="protein sequence ID" value="MBF4767208.1"/>
    <property type="molecule type" value="Genomic_DNA"/>
</dbReference>
<evidence type="ECO:0000313" key="3">
    <source>
        <dbReference type="Proteomes" id="UP000660668"/>
    </source>
</evidence>
<organism evidence="2 3">
    <name type="scientific">Nocardioides agariphilus</name>
    <dbReference type="NCBI Taxonomy" id="433664"/>
    <lineage>
        <taxon>Bacteria</taxon>
        <taxon>Bacillati</taxon>
        <taxon>Actinomycetota</taxon>
        <taxon>Actinomycetes</taxon>
        <taxon>Propionibacteriales</taxon>
        <taxon>Nocardioidaceae</taxon>
        <taxon>Nocardioides</taxon>
    </lineage>
</organism>
<keyword evidence="1" id="KW-0472">Membrane</keyword>
<feature type="transmembrane region" description="Helical" evidence="1">
    <location>
        <begin position="161"/>
        <end position="180"/>
    </location>
</feature>
<dbReference type="RefSeq" id="WP_194695358.1">
    <property type="nucleotide sequence ID" value="NZ_JADKPO010000005.1"/>
</dbReference>
<name>A0A930VIB0_9ACTN</name>
<feature type="transmembrane region" description="Helical" evidence="1">
    <location>
        <begin position="115"/>
        <end position="141"/>
    </location>
</feature>
<sequence>MRSTHEESRGALQDALRATLMEATGREVRENPVRPGSGGPAGNALLTAWTALVLLALSAAELLTLFDVRGLITWHVALGALLVPPALMKTASTGWRMVRYYAGETSYRQAGPPPLVLRLLGPLVVASTLGLLGTGVLLVLLGEDRSRQSLLTMAGLRVDWVSVHQGFFAVWAVAAGLHVLGRLVPALRATVLRAPVLPGSVAVVPGRWARILWMVVMVAVAAALAVALVHADGSWAT</sequence>
<feature type="transmembrane region" description="Helical" evidence="1">
    <location>
        <begin position="211"/>
        <end position="231"/>
    </location>
</feature>
<protein>
    <submittedName>
        <fullName evidence="2">Uncharacterized protein</fullName>
    </submittedName>
</protein>